<evidence type="ECO:0000313" key="2">
    <source>
        <dbReference type="EMBL" id="SKB70949.1"/>
    </source>
</evidence>
<dbReference type="InterPro" id="IPR025366">
    <property type="entry name" value="DUF4270"/>
</dbReference>
<dbReference type="AlphaFoldDB" id="A0A1T5DGX2"/>
<dbReference type="OrthoDB" id="1466062at2"/>
<keyword evidence="1" id="KW-0732">Signal</keyword>
<dbReference type="EMBL" id="FUYZ01000002">
    <property type="protein sequence ID" value="SKB70949.1"/>
    <property type="molecule type" value="Genomic_DNA"/>
</dbReference>
<dbReference type="STRING" id="619805.SAMN05660477_00721"/>
<evidence type="ECO:0008006" key="4">
    <source>
        <dbReference type="Google" id="ProtNLM"/>
    </source>
</evidence>
<dbReference type="Pfam" id="PF14092">
    <property type="entry name" value="DUF4270"/>
    <property type="match status" value="1"/>
</dbReference>
<evidence type="ECO:0000313" key="3">
    <source>
        <dbReference type="Proteomes" id="UP000191112"/>
    </source>
</evidence>
<accession>A0A1T5DGX2</accession>
<dbReference type="RefSeq" id="WP_079666006.1">
    <property type="nucleotide sequence ID" value="NZ_FUYZ01000002.1"/>
</dbReference>
<reference evidence="2 3" key="1">
    <citation type="submission" date="2017-02" db="EMBL/GenBank/DDBJ databases">
        <authorList>
            <person name="Peterson S.W."/>
        </authorList>
    </citation>
    <scope>NUCLEOTIDE SEQUENCE [LARGE SCALE GENOMIC DNA]</scope>
    <source>
        <strain evidence="2 3">DSM 22323</strain>
    </source>
</reference>
<name>A0A1T5DGX2_9FLAO</name>
<organism evidence="2 3">
    <name type="scientific">Soonwooa buanensis</name>
    <dbReference type="NCBI Taxonomy" id="619805"/>
    <lineage>
        <taxon>Bacteria</taxon>
        <taxon>Pseudomonadati</taxon>
        <taxon>Bacteroidota</taxon>
        <taxon>Flavobacteriia</taxon>
        <taxon>Flavobacteriales</taxon>
        <taxon>Weeksellaceae</taxon>
        <taxon>Chryseobacterium group</taxon>
        <taxon>Soonwooa</taxon>
    </lineage>
</organism>
<keyword evidence="3" id="KW-1185">Reference proteome</keyword>
<protein>
    <recommendedName>
        <fullName evidence="4">DUF4270 domain-containing protein</fullName>
    </recommendedName>
</protein>
<dbReference type="Proteomes" id="UP000191112">
    <property type="component" value="Unassembled WGS sequence"/>
</dbReference>
<gene>
    <name evidence="2" type="ORF">SAMN05660477_00721</name>
</gene>
<proteinExistence type="predicted"/>
<dbReference type="PROSITE" id="PS51257">
    <property type="entry name" value="PROKAR_LIPOPROTEIN"/>
    <property type="match status" value="1"/>
</dbReference>
<evidence type="ECO:0000256" key="1">
    <source>
        <dbReference type="SAM" id="SignalP"/>
    </source>
</evidence>
<feature type="chain" id="PRO_5012730333" description="DUF4270 domain-containing protein" evidence="1">
    <location>
        <begin position="23"/>
        <end position="525"/>
    </location>
</feature>
<feature type="signal peptide" evidence="1">
    <location>
        <begin position="1"/>
        <end position="22"/>
    </location>
</feature>
<sequence>MINKLKSLITLGSALVLTLAVVSCESDLDNLGEQLFDGNSAEGVETAYSIVGFNHTYGDVIRTDAGKLGYGTLGAFTEPVFGMQKSSYVSQVRMSTDNADFGSNAVLDSAVLVINPLYEKDSVTTTTKDDYIYPIGNVDAKKVVNTYPVSKYGKYYIGASRAGFKINVREVNDFLGAYADEKLSNKAVNVSSTVIGSKDFDGNVNSVVITKKSDNSELLNTEVGLRIPLDKDFFQTKIIAKNKQPELTSAANFIRYFKGIQISVEENDGYIFKFDPSLVAIKLYYKNDVTATDGTVTRSELMEYDLSLGGVNAKFNQIEYNRTGTPYADAIAGITEAGQSQLFAQGMGGSGLTVRIPAQTVATLRDLYKNQKTGIVTAKIRLYTDESIWKNTFAKPSYFTVKEKDATDFLSDMSALANTTYTLIRPYNLDKDDAYYDIGITKTLKDIIEQAKEPKDLIVDLGGYLSSSSTGLMLGVDNTDRAYTPNRIVLKGTDANNVGKEIPANLLKDYKNIQLRVAYSKKIIK</sequence>